<feature type="repeat" description="PPR" evidence="3">
    <location>
        <begin position="309"/>
        <end position="343"/>
    </location>
</feature>
<dbReference type="InterPro" id="IPR046848">
    <property type="entry name" value="E_motif"/>
</dbReference>
<dbReference type="InterPro" id="IPR032867">
    <property type="entry name" value="DYW_dom"/>
</dbReference>
<dbReference type="GO" id="GO:0008270">
    <property type="term" value="F:zinc ion binding"/>
    <property type="evidence" value="ECO:0007669"/>
    <property type="project" value="InterPro"/>
</dbReference>
<dbReference type="Pfam" id="PF20431">
    <property type="entry name" value="E_motif"/>
    <property type="match status" value="1"/>
</dbReference>
<feature type="repeat" description="PPR" evidence="3">
    <location>
        <begin position="550"/>
        <end position="584"/>
    </location>
</feature>
<feature type="repeat" description="PPR" evidence="3">
    <location>
        <begin position="75"/>
        <end position="105"/>
    </location>
</feature>
<dbReference type="GO" id="GO:0009451">
    <property type="term" value="P:RNA modification"/>
    <property type="evidence" value="ECO:0007669"/>
    <property type="project" value="InterPro"/>
</dbReference>
<protein>
    <recommendedName>
        <fullName evidence="4">DYW domain-containing protein</fullName>
    </recommendedName>
</protein>
<feature type="repeat" description="PPR" evidence="3">
    <location>
        <begin position="411"/>
        <end position="445"/>
    </location>
</feature>
<dbReference type="GO" id="GO:0003723">
    <property type="term" value="F:RNA binding"/>
    <property type="evidence" value="ECO:0007669"/>
    <property type="project" value="InterPro"/>
</dbReference>
<dbReference type="FunFam" id="1.25.40.10:FF:000073">
    <property type="entry name" value="Pentatricopeptide repeat-containing protein chloroplastic"/>
    <property type="match status" value="1"/>
</dbReference>
<dbReference type="Pfam" id="PF14432">
    <property type="entry name" value="DYW_deaminase"/>
    <property type="match status" value="1"/>
</dbReference>
<dbReference type="Gramene" id="Kaladp0011s0269.1.v1.1">
    <property type="protein sequence ID" value="Kaladp0011s0269.1.v1.1.CDS.1"/>
    <property type="gene ID" value="Kaladp0011s0269.v1.1"/>
</dbReference>
<comment type="similarity">
    <text evidence="1">Belongs to the PPR family. PCMP-H subfamily.</text>
</comment>
<dbReference type="NCBIfam" id="TIGR00756">
    <property type="entry name" value="PPR"/>
    <property type="match status" value="3"/>
</dbReference>
<evidence type="ECO:0000256" key="1">
    <source>
        <dbReference type="ARBA" id="ARBA00006643"/>
    </source>
</evidence>
<dbReference type="AlphaFoldDB" id="A0A7N0RGG3"/>
<sequence length="719" mass="81281">MWKFCVEPNEFTFVAVLTACTRDLDLELGFQIHGVVVKLGFLDYVFVANALMGLYGKSGVLDYVMKVFDHMTQRDIASWNTVISSAVKECMYDRAFELFRSMEEDERFWIDQFTLSSLLSASAGGLALKEGREIHTYTLKGGFGSNLIVNNALIGFYTKCGSVRNVDALFSRMPVKDIVTWTQMITAYMEFGLVDLALRTFYEMPERNSLSYTAILAGFYRNGHGERALNFFLQMLDGGVYVPDSSLTSVISACGLLMDAKIGEQMQGFVLKFGLNECIESALIDMWTRCGRMTDAQKLLNQWPLEKNNSVMWTSIISGHARNGKPEKALSIFHQKHCEGIMAVDEVTLTVVLGICGTLGFLEIGKQLHCYAIKSGYLTEIECGNGLISMHSKCGSMEDSVKIFKRMPNHDIVSWNALISGYLLHRLGDDALSVWEMMDKDVVKPDAVSLLLILSAYRYTKVDLVDHCREFFLAIKSKHNIDPAVEHYAAFVSVLGQWGYLEEAEKFASAAHFENKASIWRALLDSCRLHQDTSVGNRAAKQILALQPQDPSTYTLVSNLYSAAGRWHCSEAVKEEMRVKGFRKHPSRSWIILQNIVHTFHTRDKSHARTKDIYSGLDILILECLKAGYVPDNSYVLHEVEEYQKKDFLLYHSAKLALTYGLLITRRGNPIRIVKNILLCGDCHTFFRYVSIVTKRDIALRDTSGFHHFSNGKCSCRDY</sequence>
<keyword evidence="2" id="KW-0677">Repeat</keyword>
<dbReference type="InterPro" id="IPR046960">
    <property type="entry name" value="PPR_At4g14850-like_plant"/>
</dbReference>
<accession>A0A7N0RGG3</accession>
<evidence type="ECO:0000313" key="6">
    <source>
        <dbReference type="Proteomes" id="UP000594263"/>
    </source>
</evidence>
<feature type="repeat" description="PPR" evidence="3">
    <location>
        <begin position="177"/>
        <end position="211"/>
    </location>
</feature>
<organism evidence="5 6">
    <name type="scientific">Kalanchoe fedtschenkoi</name>
    <name type="common">Lavender scallops</name>
    <name type="synonym">South American air plant</name>
    <dbReference type="NCBI Taxonomy" id="63787"/>
    <lineage>
        <taxon>Eukaryota</taxon>
        <taxon>Viridiplantae</taxon>
        <taxon>Streptophyta</taxon>
        <taxon>Embryophyta</taxon>
        <taxon>Tracheophyta</taxon>
        <taxon>Spermatophyta</taxon>
        <taxon>Magnoliopsida</taxon>
        <taxon>eudicotyledons</taxon>
        <taxon>Gunneridae</taxon>
        <taxon>Pentapetalae</taxon>
        <taxon>Saxifragales</taxon>
        <taxon>Crassulaceae</taxon>
        <taxon>Kalanchoe</taxon>
    </lineage>
</organism>
<dbReference type="InterPro" id="IPR011990">
    <property type="entry name" value="TPR-like_helical_dom_sf"/>
</dbReference>
<dbReference type="GO" id="GO:0009793">
    <property type="term" value="P:embryo development ending in seed dormancy"/>
    <property type="evidence" value="ECO:0007669"/>
    <property type="project" value="EnsemblPlants"/>
</dbReference>
<dbReference type="Gene3D" id="1.25.40.10">
    <property type="entry name" value="Tetratricopeptide repeat domain"/>
    <property type="match status" value="5"/>
</dbReference>
<dbReference type="EnsemblPlants" id="Kaladp0011s0269.1.v1.1">
    <property type="protein sequence ID" value="Kaladp0011s0269.1.v1.1.CDS.1"/>
    <property type="gene ID" value="Kaladp0011s0269.v1.1"/>
</dbReference>
<dbReference type="PROSITE" id="PS51375">
    <property type="entry name" value="PPR"/>
    <property type="match status" value="5"/>
</dbReference>
<dbReference type="OMA" id="SFFARDK"/>
<evidence type="ECO:0000256" key="2">
    <source>
        <dbReference type="ARBA" id="ARBA00022737"/>
    </source>
</evidence>
<feature type="domain" description="DYW" evidence="4">
    <location>
        <begin position="628"/>
        <end position="719"/>
    </location>
</feature>
<dbReference type="Pfam" id="PF01535">
    <property type="entry name" value="PPR"/>
    <property type="match status" value="8"/>
</dbReference>
<dbReference type="PANTHER" id="PTHR47926:SF512">
    <property type="entry name" value="REPEAT (PPR) SUPERFAMILY PROTEIN, PUTATIVE-RELATED"/>
    <property type="match status" value="1"/>
</dbReference>
<dbReference type="Proteomes" id="UP000594263">
    <property type="component" value="Unplaced"/>
</dbReference>
<name>A0A7N0RGG3_KALFE</name>
<evidence type="ECO:0000313" key="5">
    <source>
        <dbReference type="EnsemblPlants" id="Kaladp0011s0269.1.v1.1.CDS.1"/>
    </source>
</evidence>
<keyword evidence="6" id="KW-1185">Reference proteome</keyword>
<dbReference type="FunFam" id="1.25.40.10:FF:002102">
    <property type="entry name" value="Pentatricopeptide repeat-containing protein103"/>
    <property type="match status" value="1"/>
</dbReference>
<dbReference type="PANTHER" id="PTHR47926">
    <property type="entry name" value="PENTATRICOPEPTIDE REPEAT-CONTAINING PROTEIN"/>
    <property type="match status" value="1"/>
</dbReference>
<reference evidence="5" key="1">
    <citation type="submission" date="2021-01" db="UniProtKB">
        <authorList>
            <consortium name="EnsemblPlants"/>
        </authorList>
    </citation>
    <scope>IDENTIFICATION</scope>
</reference>
<evidence type="ECO:0000256" key="3">
    <source>
        <dbReference type="PROSITE-ProRule" id="PRU00708"/>
    </source>
</evidence>
<proteinExistence type="inferred from homology"/>
<evidence type="ECO:0000259" key="4">
    <source>
        <dbReference type="Pfam" id="PF14432"/>
    </source>
</evidence>
<dbReference type="InterPro" id="IPR002885">
    <property type="entry name" value="PPR_rpt"/>
</dbReference>